<reference evidence="2" key="1">
    <citation type="submission" date="2021-07" db="EMBL/GenBank/DDBJ databases">
        <authorList>
            <person name="Branca A.L. A."/>
        </authorList>
    </citation>
    <scope>NUCLEOTIDE SEQUENCE</scope>
</reference>
<dbReference type="Proteomes" id="UP001154252">
    <property type="component" value="Unassembled WGS sequence"/>
</dbReference>
<evidence type="ECO:0000259" key="1">
    <source>
        <dbReference type="Pfam" id="PF03435"/>
    </source>
</evidence>
<accession>A0A9W4KEU2</accession>
<dbReference type="PANTHER" id="PTHR43796:SF2">
    <property type="entry name" value="CARBOXYNORSPERMIDINE SYNTHASE"/>
    <property type="match status" value="1"/>
</dbReference>
<comment type="caution">
    <text evidence="2">The sequence shown here is derived from an EMBL/GenBank/DDBJ whole genome shotgun (WGS) entry which is preliminary data.</text>
</comment>
<dbReference type="PANTHER" id="PTHR43796">
    <property type="entry name" value="CARBOXYNORSPERMIDINE SYNTHASE"/>
    <property type="match status" value="1"/>
</dbReference>
<dbReference type="SUPFAM" id="SSF51735">
    <property type="entry name" value="NAD(P)-binding Rossmann-fold domains"/>
    <property type="match status" value="1"/>
</dbReference>
<dbReference type="Gene3D" id="3.40.50.720">
    <property type="entry name" value="NAD(P)-binding Rossmann-like Domain"/>
    <property type="match status" value="1"/>
</dbReference>
<dbReference type="InterPro" id="IPR005097">
    <property type="entry name" value="Sacchrp_dh_NADP-bd"/>
</dbReference>
<evidence type="ECO:0000313" key="2">
    <source>
        <dbReference type="EMBL" id="CAG8901754.1"/>
    </source>
</evidence>
<dbReference type="Pfam" id="PF03435">
    <property type="entry name" value="Sacchrp_dh_NADP"/>
    <property type="match status" value="1"/>
</dbReference>
<feature type="domain" description="Saccharopine dehydrogenase NADP binding" evidence="1">
    <location>
        <begin position="14"/>
        <end position="134"/>
    </location>
</feature>
<gene>
    <name evidence="2" type="ORF">PEGY_LOCUS6568</name>
</gene>
<dbReference type="EMBL" id="CAJVRC010000872">
    <property type="protein sequence ID" value="CAG8901754.1"/>
    <property type="molecule type" value="Genomic_DNA"/>
</dbReference>
<keyword evidence="3" id="KW-1185">Reference proteome</keyword>
<dbReference type="InterPro" id="IPR036291">
    <property type="entry name" value="NAD(P)-bd_dom_sf"/>
</dbReference>
<organism evidence="2 3">
    <name type="scientific">Penicillium egyptiacum</name>
    <dbReference type="NCBI Taxonomy" id="1303716"/>
    <lineage>
        <taxon>Eukaryota</taxon>
        <taxon>Fungi</taxon>
        <taxon>Dikarya</taxon>
        <taxon>Ascomycota</taxon>
        <taxon>Pezizomycotina</taxon>
        <taxon>Eurotiomycetes</taxon>
        <taxon>Eurotiomycetidae</taxon>
        <taxon>Eurotiales</taxon>
        <taxon>Aspergillaceae</taxon>
        <taxon>Penicillium</taxon>
    </lineage>
</organism>
<sequence>MPNMGGDPQVQKPVIFVGAADAICSEAIRIFAKATDRPIVLLDANQDALRDVAAKLPGKDVALRTVDIFKPEDLRATIADGALVIQGAQPYHRTSEPVITACIEAKVPYLDYSDDVHSTQVSLSLHERAKQAGIPCYINCGSSPGMTNLLAVEISQELDNVDSIDICWLVSEEGGELGREVLEHLMDITGGSCLTWADGKATVHENWVETSHAPLAEGSNQLFYESIHPEPVTLPRRFPNVNRIRALGALNPAPFNGLARGLGAAVNSGALSMDAAVDFLQHIQSKPSASWSGMLSAVTAQLQGGNITLNQLYQLASDSVSSLKPLNFALWGMVGQVRKGQCTTGEALGYLVNFVRGKKPPPRSSLLVRGVGTRNGHPAVIIKRSPISRKDSPFGEGMATSIGASCAAFALLALDLEEQGCAGVYCPEDWVEPDAFFKCMEKLGCPRDQIIESVQG</sequence>
<dbReference type="Gene3D" id="3.30.360.10">
    <property type="entry name" value="Dihydrodipicolinate Reductase, domain 2"/>
    <property type="match status" value="1"/>
</dbReference>
<dbReference type="OrthoDB" id="10268090at2759"/>
<name>A0A9W4KEU2_9EURO</name>
<proteinExistence type="predicted"/>
<dbReference type="AlphaFoldDB" id="A0A9W4KEU2"/>
<protein>
    <recommendedName>
        <fullName evidence="1">Saccharopine dehydrogenase NADP binding domain-containing protein</fullName>
    </recommendedName>
</protein>
<evidence type="ECO:0000313" key="3">
    <source>
        <dbReference type="Proteomes" id="UP001154252"/>
    </source>
</evidence>